<organism evidence="1 2">
    <name type="scientific">Hebeloma cylindrosporum</name>
    <dbReference type="NCBI Taxonomy" id="76867"/>
    <lineage>
        <taxon>Eukaryota</taxon>
        <taxon>Fungi</taxon>
        <taxon>Dikarya</taxon>
        <taxon>Basidiomycota</taxon>
        <taxon>Agaricomycotina</taxon>
        <taxon>Agaricomycetes</taxon>
        <taxon>Agaricomycetidae</taxon>
        <taxon>Agaricales</taxon>
        <taxon>Agaricineae</taxon>
        <taxon>Hymenogastraceae</taxon>
        <taxon>Hebeloma</taxon>
    </lineage>
</organism>
<gene>
    <name evidence="1" type="ORF">M413DRAFT_108531</name>
</gene>
<dbReference type="HOGENOM" id="CLU_2606289_0_0_1"/>
<reference evidence="1 2" key="1">
    <citation type="submission" date="2014-04" db="EMBL/GenBank/DDBJ databases">
        <authorList>
            <consortium name="DOE Joint Genome Institute"/>
            <person name="Kuo A."/>
            <person name="Gay G."/>
            <person name="Dore J."/>
            <person name="Kohler A."/>
            <person name="Nagy L.G."/>
            <person name="Floudas D."/>
            <person name="Copeland A."/>
            <person name="Barry K.W."/>
            <person name="Cichocki N."/>
            <person name="Veneault-Fourrey C."/>
            <person name="LaButti K."/>
            <person name="Lindquist E.A."/>
            <person name="Lipzen A."/>
            <person name="Lundell T."/>
            <person name="Morin E."/>
            <person name="Murat C."/>
            <person name="Sun H."/>
            <person name="Tunlid A."/>
            <person name="Henrissat B."/>
            <person name="Grigoriev I.V."/>
            <person name="Hibbett D.S."/>
            <person name="Martin F."/>
            <person name="Nordberg H.P."/>
            <person name="Cantor M.N."/>
            <person name="Hua S.X."/>
        </authorList>
    </citation>
    <scope>NUCLEOTIDE SEQUENCE [LARGE SCALE GENOMIC DNA]</scope>
    <source>
        <strain evidence="2">h7</strain>
    </source>
</reference>
<sequence length="79" mass="9170">MCFFHCIIYMWRSYAICSWQHASSFPGKLCSRGVVMLFIPPQPAEEATHYFMTSFGFCNLVHSRLDEALIFASCLEQCY</sequence>
<keyword evidence="2" id="KW-1185">Reference proteome</keyword>
<name>A0A0C2YI41_HEBCY</name>
<proteinExistence type="predicted"/>
<accession>A0A0C2YI41</accession>
<evidence type="ECO:0000313" key="2">
    <source>
        <dbReference type="Proteomes" id="UP000053424"/>
    </source>
</evidence>
<dbReference type="EMBL" id="KN831768">
    <property type="protein sequence ID" value="KIM49443.1"/>
    <property type="molecule type" value="Genomic_DNA"/>
</dbReference>
<dbReference type="Proteomes" id="UP000053424">
    <property type="component" value="Unassembled WGS sequence"/>
</dbReference>
<dbReference type="AlphaFoldDB" id="A0A0C2YI41"/>
<protein>
    <submittedName>
        <fullName evidence="1">Uncharacterized protein</fullName>
    </submittedName>
</protein>
<evidence type="ECO:0000313" key="1">
    <source>
        <dbReference type="EMBL" id="KIM49443.1"/>
    </source>
</evidence>
<reference evidence="2" key="2">
    <citation type="submission" date="2015-01" db="EMBL/GenBank/DDBJ databases">
        <title>Evolutionary Origins and Diversification of the Mycorrhizal Mutualists.</title>
        <authorList>
            <consortium name="DOE Joint Genome Institute"/>
            <consortium name="Mycorrhizal Genomics Consortium"/>
            <person name="Kohler A."/>
            <person name="Kuo A."/>
            <person name="Nagy L.G."/>
            <person name="Floudas D."/>
            <person name="Copeland A."/>
            <person name="Barry K.W."/>
            <person name="Cichocki N."/>
            <person name="Veneault-Fourrey C."/>
            <person name="LaButti K."/>
            <person name="Lindquist E.A."/>
            <person name="Lipzen A."/>
            <person name="Lundell T."/>
            <person name="Morin E."/>
            <person name="Murat C."/>
            <person name="Riley R."/>
            <person name="Ohm R."/>
            <person name="Sun H."/>
            <person name="Tunlid A."/>
            <person name="Henrissat B."/>
            <person name="Grigoriev I.V."/>
            <person name="Hibbett D.S."/>
            <person name="Martin F."/>
        </authorList>
    </citation>
    <scope>NUCLEOTIDE SEQUENCE [LARGE SCALE GENOMIC DNA]</scope>
    <source>
        <strain evidence="2">h7</strain>
    </source>
</reference>